<name>A0A844YEW5_9SPHN</name>
<reference evidence="10 11" key="1">
    <citation type="submission" date="2019-12" db="EMBL/GenBank/DDBJ databases">
        <title>Genomic-based taxomic classification of the family Erythrobacteraceae.</title>
        <authorList>
            <person name="Xu L."/>
        </authorList>
    </citation>
    <scope>NUCLEOTIDE SEQUENCE [LARGE SCALE GENOMIC DNA]</scope>
    <source>
        <strain evidence="10 11">MCCC 1A09965</strain>
    </source>
</reference>
<evidence type="ECO:0000259" key="9">
    <source>
        <dbReference type="Pfam" id="PF00361"/>
    </source>
</evidence>
<evidence type="ECO:0000256" key="6">
    <source>
        <dbReference type="ARBA" id="ARBA00023136"/>
    </source>
</evidence>
<dbReference type="PANTHER" id="PTHR42703:SF1">
    <property type="entry name" value="NA(+)_H(+) ANTIPORTER SUBUNIT D1"/>
    <property type="match status" value="1"/>
</dbReference>
<comment type="subcellular location">
    <subcellularLocation>
        <location evidence="1">Cell membrane</location>
        <topology evidence="1">Multi-pass membrane protein</topology>
    </subcellularLocation>
    <subcellularLocation>
        <location evidence="7">Membrane</location>
        <topology evidence="7">Multi-pass membrane protein</topology>
    </subcellularLocation>
</comment>
<dbReference type="InterPro" id="IPR003918">
    <property type="entry name" value="NADH_UbQ_OxRdtase"/>
</dbReference>
<keyword evidence="6 8" id="KW-0472">Membrane</keyword>
<gene>
    <name evidence="10" type="ORF">GRI48_05565</name>
</gene>
<feature type="transmembrane region" description="Helical" evidence="8">
    <location>
        <begin position="377"/>
        <end position="398"/>
    </location>
</feature>
<feature type="transmembrane region" description="Helical" evidence="8">
    <location>
        <begin position="207"/>
        <end position="225"/>
    </location>
</feature>
<evidence type="ECO:0000256" key="7">
    <source>
        <dbReference type="RuleBase" id="RU000320"/>
    </source>
</evidence>
<accession>A0A844YEW5</accession>
<dbReference type="OrthoDB" id="9811798at2"/>
<feature type="domain" description="NADH:quinone oxidoreductase/Mrp antiporter transmembrane" evidence="9">
    <location>
        <begin position="131"/>
        <end position="420"/>
    </location>
</feature>
<keyword evidence="5 8" id="KW-1133">Transmembrane helix</keyword>
<keyword evidence="4 7" id="KW-0812">Transmembrane</keyword>
<proteinExistence type="inferred from homology"/>
<feature type="transmembrane region" description="Helical" evidence="8">
    <location>
        <begin position="6"/>
        <end position="23"/>
    </location>
</feature>
<comment type="similarity">
    <text evidence="2">Belongs to the CPA3 antiporters (TC 2.A.63) subunit D family.</text>
</comment>
<feature type="transmembrane region" description="Helical" evidence="8">
    <location>
        <begin position="77"/>
        <end position="98"/>
    </location>
</feature>
<feature type="transmembrane region" description="Helical" evidence="8">
    <location>
        <begin position="165"/>
        <end position="187"/>
    </location>
</feature>
<dbReference type="Pfam" id="PF00361">
    <property type="entry name" value="Proton_antipo_M"/>
    <property type="match status" value="1"/>
</dbReference>
<evidence type="ECO:0000256" key="5">
    <source>
        <dbReference type="ARBA" id="ARBA00022989"/>
    </source>
</evidence>
<dbReference type="PANTHER" id="PTHR42703">
    <property type="entry name" value="NADH DEHYDROGENASE"/>
    <property type="match status" value="1"/>
</dbReference>
<dbReference type="GO" id="GO:0042773">
    <property type="term" value="P:ATP synthesis coupled electron transport"/>
    <property type="evidence" value="ECO:0007669"/>
    <property type="project" value="InterPro"/>
</dbReference>
<evidence type="ECO:0000256" key="1">
    <source>
        <dbReference type="ARBA" id="ARBA00004651"/>
    </source>
</evidence>
<comment type="caution">
    <text evidence="10">The sequence shown here is derived from an EMBL/GenBank/DDBJ whole genome shotgun (WGS) entry which is preliminary data.</text>
</comment>
<feature type="transmembrane region" description="Helical" evidence="8">
    <location>
        <begin position="453"/>
        <end position="471"/>
    </location>
</feature>
<dbReference type="Proteomes" id="UP000445582">
    <property type="component" value="Unassembled WGS sequence"/>
</dbReference>
<dbReference type="GO" id="GO:0005886">
    <property type="term" value="C:plasma membrane"/>
    <property type="evidence" value="ECO:0007669"/>
    <property type="project" value="UniProtKB-SubCell"/>
</dbReference>
<organism evidence="10 11">
    <name type="scientific">Qipengyuania oceanensis</name>
    <dbReference type="NCBI Taxonomy" id="1463597"/>
    <lineage>
        <taxon>Bacteria</taxon>
        <taxon>Pseudomonadati</taxon>
        <taxon>Pseudomonadota</taxon>
        <taxon>Alphaproteobacteria</taxon>
        <taxon>Sphingomonadales</taxon>
        <taxon>Erythrobacteraceae</taxon>
        <taxon>Qipengyuania</taxon>
    </lineage>
</organism>
<evidence type="ECO:0000256" key="8">
    <source>
        <dbReference type="SAM" id="Phobius"/>
    </source>
</evidence>
<feature type="transmembrane region" description="Helical" evidence="8">
    <location>
        <begin position="30"/>
        <end position="49"/>
    </location>
</feature>
<keyword evidence="11" id="KW-1185">Reference proteome</keyword>
<dbReference type="AlphaFoldDB" id="A0A844YEW5"/>
<dbReference type="InterPro" id="IPR001750">
    <property type="entry name" value="ND/Mrp_TM"/>
</dbReference>
<keyword evidence="3" id="KW-1003">Cell membrane</keyword>
<dbReference type="PRINTS" id="PR01437">
    <property type="entry name" value="NUOXDRDTASE4"/>
</dbReference>
<evidence type="ECO:0000256" key="2">
    <source>
        <dbReference type="ARBA" id="ARBA00005346"/>
    </source>
</evidence>
<feature type="transmembrane region" description="Helical" evidence="8">
    <location>
        <begin position="110"/>
        <end position="129"/>
    </location>
</feature>
<feature type="transmembrane region" description="Helical" evidence="8">
    <location>
        <begin position="410"/>
        <end position="432"/>
    </location>
</feature>
<dbReference type="EMBL" id="WTYN01000001">
    <property type="protein sequence ID" value="MXO62477.1"/>
    <property type="molecule type" value="Genomic_DNA"/>
</dbReference>
<sequence length="491" mass="51837">MIANLPALQIVIALACAPLCFILRVRGLPWLIAFVASLGTLAVSTLLFVQTSNGAVVSYGMGGWEPPYGIEFRVDRLNSLILLLVSSMAAITLVFARASVAREIRAAGQPIFFAAFLLCLAGLLGMAITGDAFNLFVFLEISSLSTYLLISYGNDRRALSASFQYLVLGTIGATMLLIGIGFLYMMTGTLNMADLAARLPAVMDTNTVRAAFAFIVIGLSIKIALAPLHIWLPGAYGYAPSVISIFLAATATKVALYALIRFVFTIFGVDFAFAEMPLQPILVTLASLAVIGGSILAITQRSIKHLLAYSSVAQIGYMVLGIAMVSAAGVAAGVLHMVNHAIIKACLFMAVGCVFYRKGSVSLDAFRGLGKTMPWTMGAFVIGGLSLIGVPLTAGFVSKWYLILAALDRGMIGIFIVAVILIGSLLSIAYVWRVVEAAYFTEPEIAGRNEAPMALLVPTWALALATIWFGLQTSFTVNAAAGAAQAVMGGG</sequence>
<feature type="transmembrane region" description="Helical" evidence="8">
    <location>
        <begin position="135"/>
        <end position="153"/>
    </location>
</feature>
<dbReference type="GO" id="GO:0008137">
    <property type="term" value="F:NADH dehydrogenase (ubiquinone) activity"/>
    <property type="evidence" value="ECO:0007669"/>
    <property type="project" value="InterPro"/>
</dbReference>
<evidence type="ECO:0000313" key="11">
    <source>
        <dbReference type="Proteomes" id="UP000445582"/>
    </source>
</evidence>
<dbReference type="InterPro" id="IPR050586">
    <property type="entry name" value="CPA3_Na-H_Antiporter_D"/>
</dbReference>
<evidence type="ECO:0000256" key="3">
    <source>
        <dbReference type="ARBA" id="ARBA00022475"/>
    </source>
</evidence>
<feature type="transmembrane region" description="Helical" evidence="8">
    <location>
        <begin position="237"/>
        <end position="260"/>
    </location>
</feature>
<evidence type="ECO:0000313" key="10">
    <source>
        <dbReference type="EMBL" id="MXO62477.1"/>
    </source>
</evidence>
<feature type="transmembrane region" description="Helical" evidence="8">
    <location>
        <begin position="306"/>
        <end position="331"/>
    </location>
</feature>
<protein>
    <submittedName>
        <fullName evidence="10">Monovalent cation/H+ antiporter subunit D family protein</fullName>
    </submittedName>
</protein>
<feature type="transmembrane region" description="Helical" evidence="8">
    <location>
        <begin position="337"/>
        <end position="356"/>
    </location>
</feature>
<evidence type="ECO:0000256" key="4">
    <source>
        <dbReference type="ARBA" id="ARBA00022692"/>
    </source>
</evidence>
<feature type="transmembrane region" description="Helical" evidence="8">
    <location>
        <begin position="280"/>
        <end position="299"/>
    </location>
</feature>